<evidence type="ECO:0000256" key="3">
    <source>
        <dbReference type="ARBA" id="ARBA00022741"/>
    </source>
</evidence>
<dbReference type="GO" id="GO:0005524">
    <property type="term" value="F:ATP binding"/>
    <property type="evidence" value="ECO:0007669"/>
    <property type="project" value="UniProtKB-UniRule"/>
</dbReference>
<keyword evidence="10" id="KW-0418">Kinase</keyword>
<protein>
    <submittedName>
        <fullName evidence="10">Wall-associated receptor kinase 3</fullName>
    </submittedName>
</protein>
<sequence length="641" mass="69018">MVQVLWFLLTSTLTISLLVPPPAVAAEGSNPSNAAPPAAMQGPEPGCLRKCGEVDVPYPFGIGDDACCSWRGKFSLTCNDTFDPPRLYTGTIQVFSISLEAGEVRVVSPVSYLCYNSPRTLGLEVHSSLNVSGTPFLLSRTRNVFTAIGCSMVAWLDAGSSGNDLSYFTGCISYCAGFHEAGADGEPCTGLGCCQTSIPGNLSNIAVKATVNRSNPVDNPAWESCRCGYAFVSEKDWYNFSREDLTGVGKNSFISRFGMGLETNVPLVLDWAIRNGGSCPPPEDSGGSAKPSALACVSDHSFCVNATQGPGYLSTFSSAILACFAWMELRKRDKRKHFDKNGGEVLKGVGITIFTEGQVKEITNGYKNMVGKGAYGEVYKGTIGGAQPLQVAVKRPVAKRPEIGKDEFVKEITFQFRITHANVVRLVGCCLETDVPILVFEFVPNGSLYDVLHGTNRTRMLSLPERLGIAVGSAEALSYMHSHAEHHVHGDVKSANILLDNNLMPKVSDFGSSKLLRMGMYSRSVVADISYLDPVYMKTGRFTEKSDVYSFGVVLLELITRKTAKYDGDKSLPIEFAKPWKRDDDGNKRGMYDSDILSAAGALSKVYMECLDMIGKLAVQCHGGCGGETHHGRGAGGAEAS</sequence>
<dbReference type="SUPFAM" id="SSF56112">
    <property type="entry name" value="Protein kinase-like (PK-like)"/>
    <property type="match status" value="1"/>
</dbReference>
<evidence type="ECO:0000259" key="9">
    <source>
        <dbReference type="PROSITE" id="PS50011"/>
    </source>
</evidence>
<evidence type="ECO:0000256" key="5">
    <source>
        <dbReference type="ARBA" id="ARBA00023157"/>
    </source>
</evidence>
<evidence type="ECO:0000256" key="6">
    <source>
        <dbReference type="ARBA" id="ARBA00023180"/>
    </source>
</evidence>
<keyword evidence="11" id="KW-1185">Reference proteome</keyword>
<dbReference type="InterPro" id="IPR025287">
    <property type="entry name" value="WAK_GUB"/>
</dbReference>
<comment type="caution">
    <text evidence="10">The sequence shown here is derived from an EMBL/GenBank/DDBJ whole genome shotgun (WGS) entry which is preliminary data.</text>
</comment>
<dbReference type="OrthoDB" id="10060424at2759"/>
<evidence type="ECO:0000256" key="8">
    <source>
        <dbReference type="SAM" id="SignalP"/>
    </source>
</evidence>
<keyword evidence="2 8" id="KW-0732">Signal</keyword>
<dbReference type="Pfam" id="PF13947">
    <property type="entry name" value="GUB_WAK_bind"/>
    <property type="match status" value="1"/>
</dbReference>
<dbReference type="GO" id="GO:0005886">
    <property type="term" value="C:plasma membrane"/>
    <property type="evidence" value="ECO:0007669"/>
    <property type="project" value="TreeGrafter"/>
</dbReference>
<feature type="chain" id="PRO_5009187911" evidence="8">
    <location>
        <begin position="26"/>
        <end position="641"/>
    </location>
</feature>
<dbReference type="SMART" id="SM00220">
    <property type="entry name" value="S_TKc"/>
    <property type="match status" value="1"/>
</dbReference>
<feature type="binding site" evidence="7">
    <location>
        <position position="394"/>
    </location>
    <ligand>
        <name>ATP</name>
        <dbReference type="ChEBI" id="CHEBI:30616"/>
    </ligand>
</feature>
<accession>A0A1E5V9J6</accession>
<feature type="signal peptide" evidence="8">
    <location>
        <begin position="1"/>
        <end position="25"/>
    </location>
</feature>
<dbReference type="PANTHER" id="PTHR27005">
    <property type="entry name" value="WALL-ASSOCIATED RECEPTOR KINASE-LIKE 21"/>
    <property type="match status" value="1"/>
</dbReference>
<reference evidence="10 11" key="1">
    <citation type="submission" date="2016-09" db="EMBL/GenBank/DDBJ databases">
        <title>The draft genome of Dichanthelium oligosanthes: A C3 panicoid grass species.</title>
        <authorList>
            <person name="Studer A.J."/>
            <person name="Schnable J.C."/>
            <person name="Brutnell T.P."/>
        </authorList>
    </citation>
    <scope>NUCLEOTIDE SEQUENCE [LARGE SCALE GENOMIC DNA]</scope>
    <source>
        <strain evidence="11">cv. Kellogg 1175</strain>
        <tissue evidence="10">Leaf</tissue>
    </source>
</reference>
<gene>
    <name evidence="10" type="ORF">BAE44_0017286</name>
</gene>
<dbReference type="GO" id="GO:0004674">
    <property type="term" value="F:protein serine/threonine kinase activity"/>
    <property type="evidence" value="ECO:0007669"/>
    <property type="project" value="TreeGrafter"/>
</dbReference>
<comment type="subcellular location">
    <subcellularLocation>
        <location evidence="1">Membrane</location>
        <topology evidence="1">Single-pass type I membrane protein</topology>
    </subcellularLocation>
</comment>
<dbReference type="PROSITE" id="PS50011">
    <property type="entry name" value="PROTEIN_KINASE_DOM"/>
    <property type="match status" value="1"/>
</dbReference>
<evidence type="ECO:0000256" key="4">
    <source>
        <dbReference type="ARBA" id="ARBA00022840"/>
    </source>
</evidence>
<dbReference type="PROSITE" id="PS00107">
    <property type="entry name" value="PROTEIN_KINASE_ATP"/>
    <property type="match status" value="1"/>
</dbReference>
<proteinExistence type="predicted"/>
<dbReference type="InterPro" id="IPR017441">
    <property type="entry name" value="Protein_kinase_ATP_BS"/>
</dbReference>
<keyword evidence="6" id="KW-0325">Glycoprotein</keyword>
<dbReference type="InterPro" id="IPR001245">
    <property type="entry name" value="Ser-Thr/Tyr_kinase_cat_dom"/>
</dbReference>
<dbReference type="Proteomes" id="UP000095767">
    <property type="component" value="Unassembled WGS sequence"/>
</dbReference>
<dbReference type="Pfam" id="PF07714">
    <property type="entry name" value="PK_Tyr_Ser-Thr"/>
    <property type="match status" value="1"/>
</dbReference>
<feature type="domain" description="Protein kinase" evidence="9">
    <location>
        <begin position="364"/>
        <end position="641"/>
    </location>
</feature>
<dbReference type="GO" id="GO:0030247">
    <property type="term" value="F:polysaccharide binding"/>
    <property type="evidence" value="ECO:0007669"/>
    <property type="project" value="InterPro"/>
</dbReference>
<dbReference type="InterPro" id="IPR045274">
    <property type="entry name" value="WAK-like"/>
</dbReference>
<dbReference type="InterPro" id="IPR000719">
    <property type="entry name" value="Prot_kinase_dom"/>
</dbReference>
<dbReference type="AlphaFoldDB" id="A0A1E5V9J6"/>
<keyword evidence="10" id="KW-0808">Transferase</keyword>
<keyword evidence="3 7" id="KW-0547">Nucleotide-binding</keyword>
<organism evidence="10 11">
    <name type="scientific">Dichanthelium oligosanthes</name>
    <dbReference type="NCBI Taxonomy" id="888268"/>
    <lineage>
        <taxon>Eukaryota</taxon>
        <taxon>Viridiplantae</taxon>
        <taxon>Streptophyta</taxon>
        <taxon>Embryophyta</taxon>
        <taxon>Tracheophyta</taxon>
        <taxon>Spermatophyta</taxon>
        <taxon>Magnoliopsida</taxon>
        <taxon>Liliopsida</taxon>
        <taxon>Poales</taxon>
        <taxon>Poaceae</taxon>
        <taxon>PACMAD clade</taxon>
        <taxon>Panicoideae</taxon>
        <taxon>Panicodae</taxon>
        <taxon>Paniceae</taxon>
        <taxon>Dichantheliinae</taxon>
        <taxon>Dichanthelium</taxon>
    </lineage>
</organism>
<evidence type="ECO:0000256" key="7">
    <source>
        <dbReference type="PROSITE-ProRule" id="PRU10141"/>
    </source>
</evidence>
<evidence type="ECO:0000313" key="11">
    <source>
        <dbReference type="Proteomes" id="UP000095767"/>
    </source>
</evidence>
<dbReference type="STRING" id="888268.A0A1E5V9J6"/>
<dbReference type="InterPro" id="IPR011009">
    <property type="entry name" value="Kinase-like_dom_sf"/>
</dbReference>
<name>A0A1E5V9J6_9POAL</name>
<keyword evidence="5" id="KW-1015">Disulfide bond</keyword>
<evidence type="ECO:0000313" key="10">
    <source>
        <dbReference type="EMBL" id="OEL21695.1"/>
    </source>
</evidence>
<keyword evidence="4 7" id="KW-0067">ATP-binding</keyword>
<keyword evidence="10" id="KW-0675">Receptor</keyword>
<dbReference type="GO" id="GO:0007166">
    <property type="term" value="P:cell surface receptor signaling pathway"/>
    <property type="evidence" value="ECO:0007669"/>
    <property type="project" value="InterPro"/>
</dbReference>
<dbReference type="EMBL" id="LWDX02047360">
    <property type="protein sequence ID" value="OEL21695.1"/>
    <property type="molecule type" value="Genomic_DNA"/>
</dbReference>
<dbReference type="Gene3D" id="1.10.510.10">
    <property type="entry name" value="Transferase(Phosphotransferase) domain 1"/>
    <property type="match status" value="1"/>
</dbReference>
<evidence type="ECO:0000256" key="2">
    <source>
        <dbReference type="ARBA" id="ARBA00022729"/>
    </source>
</evidence>
<dbReference type="PANTHER" id="PTHR27005:SF162">
    <property type="entry name" value="OS11G0691500 PROTEIN"/>
    <property type="match status" value="1"/>
</dbReference>
<evidence type="ECO:0000256" key="1">
    <source>
        <dbReference type="ARBA" id="ARBA00004479"/>
    </source>
</evidence>